<dbReference type="InterPro" id="IPR002347">
    <property type="entry name" value="SDR_fam"/>
</dbReference>
<evidence type="ECO:0000256" key="2">
    <source>
        <dbReference type="ARBA" id="ARBA00022857"/>
    </source>
</evidence>
<reference evidence="4" key="1">
    <citation type="journal article" date="2023" name="Mol. Phylogenet. Evol.">
        <title>Genome-scale phylogeny and comparative genomics of the fungal order Sordariales.</title>
        <authorList>
            <person name="Hensen N."/>
            <person name="Bonometti L."/>
            <person name="Westerberg I."/>
            <person name="Brannstrom I.O."/>
            <person name="Guillou S."/>
            <person name="Cros-Aarteil S."/>
            <person name="Calhoun S."/>
            <person name="Haridas S."/>
            <person name="Kuo A."/>
            <person name="Mondo S."/>
            <person name="Pangilinan J."/>
            <person name="Riley R."/>
            <person name="LaButti K."/>
            <person name="Andreopoulos B."/>
            <person name="Lipzen A."/>
            <person name="Chen C."/>
            <person name="Yan M."/>
            <person name="Daum C."/>
            <person name="Ng V."/>
            <person name="Clum A."/>
            <person name="Steindorff A."/>
            <person name="Ohm R.A."/>
            <person name="Martin F."/>
            <person name="Silar P."/>
            <person name="Natvig D.O."/>
            <person name="Lalanne C."/>
            <person name="Gautier V."/>
            <person name="Ament-Velasquez S.L."/>
            <person name="Kruys A."/>
            <person name="Hutchinson M.I."/>
            <person name="Powell A.J."/>
            <person name="Barry K."/>
            <person name="Miller A.N."/>
            <person name="Grigoriev I.V."/>
            <person name="Debuchy R."/>
            <person name="Gladieux P."/>
            <person name="Hiltunen Thoren M."/>
            <person name="Johannesson H."/>
        </authorList>
    </citation>
    <scope>NUCLEOTIDE SEQUENCE</scope>
    <source>
        <strain evidence="4">CBS 314.62</strain>
    </source>
</reference>
<sequence>MVGSKDLPPSIAPFFPNIFLRNQFRTNGLGLEAASRLLSHRLSHLNLAVRSLAKGHEVAHKLQTHHPHALIEVWQLDMASYPSIQAFARRVETDLPRLDLVLLNAGLRSTEFRNVSDTGHEEVIQFNYLPYLSIALLALPSLKAKSPLGTPRRLTTLNAALALTAKLATHGQRPLLPSFDSSDLLDMSEEYCTSKLFGHMFLWKLADCATELARGLGWGVWIGYILSSAVAARSLEFGVSTLVDAVFVLSYEIHPFNSIHYTAEGRDAIDALWEETLDEFAFANVQGILESTK</sequence>
<comment type="similarity">
    <text evidence="1">Belongs to the short-chain dehydrogenases/reductases (SDR) family.</text>
</comment>
<dbReference type="Pfam" id="PF00106">
    <property type="entry name" value="adh_short"/>
    <property type="match status" value="1"/>
</dbReference>
<name>A0AAE0X9Y9_9PEZI</name>
<dbReference type="PANTHER" id="PTHR24320:SF252">
    <property type="entry name" value="DEHYDROGENASE_REDUCTASE FAMILY PROTEIN, PUTATIVE (AFU_ORTHOLOGUE AFUA_3G08550)-RELATED"/>
    <property type="match status" value="1"/>
</dbReference>
<evidence type="ECO:0000313" key="4">
    <source>
        <dbReference type="EMBL" id="KAK3688707.1"/>
    </source>
</evidence>
<reference evidence="4" key="2">
    <citation type="submission" date="2023-06" db="EMBL/GenBank/DDBJ databases">
        <authorList>
            <consortium name="Lawrence Berkeley National Laboratory"/>
            <person name="Haridas S."/>
            <person name="Hensen N."/>
            <person name="Bonometti L."/>
            <person name="Westerberg I."/>
            <person name="Brannstrom I.O."/>
            <person name="Guillou S."/>
            <person name="Cros-Aarteil S."/>
            <person name="Calhoun S."/>
            <person name="Kuo A."/>
            <person name="Mondo S."/>
            <person name="Pangilinan J."/>
            <person name="Riley R."/>
            <person name="Labutti K."/>
            <person name="Andreopoulos B."/>
            <person name="Lipzen A."/>
            <person name="Chen C."/>
            <person name="Yanf M."/>
            <person name="Daum C."/>
            <person name="Ng V."/>
            <person name="Clum A."/>
            <person name="Steindorff A."/>
            <person name="Ohm R."/>
            <person name="Martin F."/>
            <person name="Silar P."/>
            <person name="Natvig D."/>
            <person name="Lalanne C."/>
            <person name="Gautier V."/>
            <person name="Ament-Velasquez S.L."/>
            <person name="Kruys A."/>
            <person name="Hutchinson M.I."/>
            <person name="Powell A.J."/>
            <person name="Barry K."/>
            <person name="Miller A.N."/>
            <person name="Grigoriev I.V."/>
            <person name="Debuchy R."/>
            <person name="Gladieux P."/>
            <person name="Thoren M.H."/>
            <person name="Johannesson H."/>
        </authorList>
    </citation>
    <scope>NUCLEOTIDE SEQUENCE</scope>
    <source>
        <strain evidence="4">CBS 314.62</strain>
    </source>
</reference>
<keyword evidence="2" id="KW-0521">NADP</keyword>
<comment type="caution">
    <text evidence="4">The sequence shown here is derived from an EMBL/GenBank/DDBJ whole genome shotgun (WGS) entry which is preliminary data.</text>
</comment>
<protein>
    <submittedName>
        <fullName evidence="4">Uncharacterized protein</fullName>
    </submittedName>
</protein>
<keyword evidence="3" id="KW-0560">Oxidoreductase</keyword>
<evidence type="ECO:0000313" key="5">
    <source>
        <dbReference type="Proteomes" id="UP001270362"/>
    </source>
</evidence>
<organism evidence="4 5">
    <name type="scientific">Podospora appendiculata</name>
    <dbReference type="NCBI Taxonomy" id="314037"/>
    <lineage>
        <taxon>Eukaryota</taxon>
        <taxon>Fungi</taxon>
        <taxon>Dikarya</taxon>
        <taxon>Ascomycota</taxon>
        <taxon>Pezizomycotina</taxon>
        <taxon>Sordariomycetes</taxon>
        <taxon>Sordariomycetidae</taxon>
        <taxon>Sordariales</taxon>
        <taxon>Podosporaceae</taxon>
        <taxon>Podospora</taxon>
    </lineage>
</organism>
<evidence type="ECO:0000256" key="3">
    <source>
        <dbReference type="ARBA" id="ARBA00023002"/>
    </source>
</evidence>
<dbReference type="InterPro" id="IPR036291">
    <property type="entry name" value="NAD(P)-bd_dom_sf"/>
</dbReference>
<dbReference type="AlphaFoldDB" id="A0AAE0X9Y9"/>
<dbReference type="PANTHER" id="PTHR24320">
    <property type="entry name" value="RETINOL DEHYDROGENASE"/>
    <property type="match status" value="1"/>
</dbReference>
<accession>A0AAE0X9Y9</accession>
<dbReference type="EMBL" id="JAULSO010000002">
    <property type="protein sequence ID" value="KAK3688707.1"/>
    <property type="molecule type" value="Genomic_DNA"/>
</dbReference>
<proteinExistence type="inferred from homology"/>
<evidence type="ECO:0000256" key="1">
    <source>
        <dbReference type="ARBA" id="ARBA00006484"/>
    </source>
</evidence>
<dbReference type="SUPFAM" id="SSF51735">
    <property type="entry name" value="NAD(P)-binding Rossmann-fold domains"/>
    <property type="match status" value="1"/>
</dbReference>
<dbReference type="Gene3D" id="3.40.50.720">
    <property type="entry name" value="NAD(P)-binding Rossmann-like Domain"/>
    <property type="match status" value="1"/>
</dbReference>
<dbReference type="GO" id="GO:0016491">
    <property type="term" value="F:oxidoreductase activity"/>
    <property type="evidence" value="ECO:0007669"/>
    <property type="project" value="UniProtKB-KW"/>
</dbReference>
<keyword evidence="5" id="KW-1185">Reference proteome</keyword>
<gene>
    <name evidence="4" type="ORF">B0T22DRAFT_512422</name>
</gene>
<dbReference type="Proteomes" id="UP001270362">
    <property type="component" value="Unassembled WGS sequence"/>
</dbReference>